<accession>A0ABW5JI30</accession>
<evidence type="ECO:0000313" key="5">
    <source>
        <dbReference type="EMBL" id="MFD2531197.1"/>
    </source>
</evidence>
<reference evidence="6" key="1">
    <citation type="journal article" date="2019" name="Int. J. Syst. Evol. Microbiol.">
        <title>The Global Catalogue of Microorganisms (GCM) 10K type strain sequencing project: providing services to taxonomists for standard genome sequencing and annotation.</title>
        <authorList>
            <consortium name="The Broad Institute Genomics Platform"/>
            <consortium name="The Broad Institute Genome Sequencing Center for Infectious Disease"/>
            <person name="Wu L."/>
            <person name="Ma J."/>
        </authorList>
    </citation>
    <scope>NUCLEOTIDE SEQUENCE [LARGE SCALE GENOMIC DNA]</scope>
    <source>
        <strain evidence="6">KCTC 52042</strain>
    </source>
</reference>
<gene>
    <name evidence="5" type="ORF">ACFSVN_01920</name>
</gene>
<evidence type="ECO:0000313" key="6">
    <source>
        <dbReference type="Proteomes" id="UP001597460"/>
    </source>
</evidence>
<dbReference type="SUPFAM" id="SSF56935">
    <property type="entry name" value="Porins"/>
    <property type="match status" value="1"/>
</dbReference>
<keyword evidence="4" id="KW-0732">Signal</keyword>
<dbReference type="Gene3D" id="2.40.170.20">
    <property type="entry name" value="TonB-dependent receptor, beta-barrel domain"/>
    <property type="match status" value="1"/>
</dbReference>
<evidence type="ECO:0000256" key="1">
    <source>
        <dbReference type="ARBA" id="ARBA00004442"/>
    </source>
</evidence>
<keyword evidence="6" id="KW-1185">Reference proteome</keyword>
<keyword evidence="3" id="KW-0998">Cell outer membrane</keyword>
<dbReference type="Proteomes" id="UP001597460">
    <property type="component" value="Unassembled WGS sequence"/>
</dbReference>
<dbReference type="RefSeq" id="WP_390297784.1">
    <property type="nucleotide sequence ID" value="NZ_JBHULI010000002.1"/>
</dbReference>
<keyword evidence="2" id="KW-0472">Membrane</keyword>
<comment type="caution">
    <text evidence="5">The sequence shown here is derived from an EMBL/GenBank/DDBJ whole genome shotgun (WGS) entry which is preliminary data.</text>
</comment>
<dbReference type="InterPro" id="IPR036942">
    <property type="entry name" value="Beta-barrel_TonB_sf"/>
</dbReference>
<evidence type="ECO:0008006" key="7">
    <source>
        <dbReference type="Google" id="ProtNLM"/>
    </source>
</evidence>
<feature type="signal peptide" evidence="4">
    <location>
        <begin position="1"/>
        <end position="22"/>
    </location>
</feature>
<evidence type="ECO:0000256" key="3">
    <source>
        <dbReference type="ARBA" id="ARBA00023237"/>
    </source>
</evidence>
<comment type="subcellular location">
    <subcellularLocation>
        <location evidence="1">Cell outer membrane</location>
    </subcellularLocation>
</comment>
<organism evidence="5 6">
    <name type="scientific">Gracilimonas halophila</name>
    <dbReference type="NCBI Taxonomy" id="1834464"/>
    <lineage>
        <taxon>Bacteria</taxon>
        <taxon>Pseudomonadati</taxon>
        <taxon>Balneolota</taxon>
        <taxon>Balneolia</taxon>
        <taxon>Balneolales</taxon>
        <taxon>Balneolaceae</taxon>
        <taxon>Gracilimonas</taxon>
    </lineage>
</organism>
<sequence>MMRIQPLLFTLFIFLIPTLSPAQGGQGGGDGSLLPEINPQDIEIRSEFTARFPGLRRQPILGFNPNPRVFQIDPNRMPFMETREEAVADISITQLGRPEPPFRSFLRIPNRINTYIKAGFGSYLTPELNGYGFYKLNESSIASASLNLRASDGHLNTQESGFRYLDINGTYITKIQEDLQLTVNAGALSDFNYLYNLSDPFQDNFIGETSDKEYRGGSANITLQKKQNSLSGWDIGLGGNIFSSTLNAGNSGSSGDMEEQVLRSSFSYYWPGQKIYETFDITGSVEAGTYKSDFFDSQNWTDARASFTYERLFDFTTRIRAKGGVAYVTDTFSENVYAAPEIEIIHNLNRNISVTGTAFGRPEMQTIQDHNQFNRFLNSQTQLRHAYEAGASGEVNYQLFDGNRIFGGLSYTHTKDYAYYFREEIPPANVLGFYDVNYGTANIFELYVGASHQLVPNKFWADVKVYGRSPKLKSGGDIPYEEKLGLKGAVSYKPVKELTINGWTEYIGSRNSPESNTELNSFLLLNAGAEYQINETFGVYAKLLNILGQDYEIWNGYTERPFQMFGGLTVKF</sequence>
<feature type="chain" id="PRO_5045419426" description="TonB dependent receptor" evidence="4">
    <location>
        <begin position="23"/>
        <end position="572"/>
    </location>
</feature>
<dbReference type="EMBL" id="JBHULI010000002">
    <property type="protein sequence ID" value="MFD2531197.1"/>
    <property type="molecule type" value="Genomic_DNA"/>
</dbReference>
<evidence type="ECO:0000256" key="2">
    <source>
        <dbReference type="ARBA" id="ARBA00023136"/>
    </source>
</evidence>
<proteinExistence type="predicted"/>
<evidence type="ECO:0000256" key="4">
    <source>
        <dbReference type="SAM" id="SignalP"/>
    </source>
</evidence>
<name>A0ABW5JI30_9BACT</name>
<protein>
    <recommendedName>
        <fullName evidence="7">TonB dependent receptor</fullName>
    </recommendedName>
</protein>